<feature type="region of interest" description="Disordered" evidence="4">
    <location>
        <begin position="634"/>
        <end position="665"/>
    </location>
</feature>
<dbReference type="Gene3D" id="3.30.70.330">
    <property type="match status" value="2"/>
</dbReference>
<protein>
    <recommendedName>
        <fullName evidence="5">RRM domain-containing protein</fullName>
    </recommendedName>
</protein>
<feature type="compositionally biased region" description="Low complexity" evidence="4">
    <location>
        <begin position="127"/>
        <end position="146"/>
    </location>
</feature>
<dbReference type="SUPFAM" id="SSF55120">
    <property type="entry name" value="Pseudouridine synthase"/>
    <property type="match status" value="1"/>
</dbReference>
<gene>
    <name evidence="6" type="ORF">PGLA1383_LOCUS8155</name>
</gene>
<feature type="compositionally biased region" description="Basic and acidic residues" evidence="4">
    <location>
        <begin position="157"/>
        <end position="167"/>
    </location>
</feature>
<dbReference type="CDD" id="cd02869">
    <property type="entry name" value="PseudoU_synth_RluA_like"/>
    <property type="match status" value="1"/>
</dbReference>
<comment type="caution">
    <text evidence="6">The sequence shown here is derived from an EMBL/GenBank/DDBJ whole genome shotgun (WGS) entry which is preliminary data.</text>
</comment>
<dbReference type="InterPro" id="IPR006145">
    <property type="entry name" value="PsdUridine_synth_RsuA/RluA"/>
</dbReference>
<dbReference type="PANTHER" id="PTHR47447">
    <property type="entry name" value="OS03G0856100 PROTEIN"/>
    <property type="match status" value="1"/>
</dbReference>
<dbReference type="PROSITE" id="PS50102">
    <property type="entry name" value="RRM"/>
    <property type="match status" value="1"/>
</dbReference>
<dbReference type="InterPro" id="IPR012677">
    <property type="entry name" value="Nucleotide-bd_a/b_plait_sf"/>
</dbReference>
<dbReference type="OrthoDB" id="439808at2759"/>
<evidence type="ECO:0000313" key="6">
    <source>
        <dbReference type="EMBL" id="CAE8589391.1"/>
    </source>
</evidence>
<evidence type="ECO:0000256" key="3">
    <source>
        <dbReference type="PROSITE-ProRule" id="PRU00708"/>
    </source>
</evidence>
<keyword evidence="1" id="KW-0677">Repeat</keyword>
<dbReference type="GO" id="GO:0009982">
    <property type="term" value="F:pseudouridine synthase activity"/>
    <property type="evidence" value="ECO:0007669"/>
    <property type="project" value="InterPro"/>
</dbReference>
<keyword evidence="7" id="KW-1185">Reference proteome</keyword>
<evidence type="ECO:0000256" key="4">
    <source>
        <dbReference type="SAM" id="MobiDB-lite"/>
    </source>
</evidence>
<feature type="repeat" description="PPR" evidence="3">
    <location>
        <begin position="1190"/>
        <end position="1225"/>
    </location>
</feature>
<name>A0A813DSZ7_POLGL</name>
<dbReference type="SMART" id="SM00360">
    <property type="entry name" value="RRM"/>
    <property type="match status" value="2"/>
</dbReference>
<feature type="repeat" description="PPR" evidence="3">
    <location>
        <begin position="1085"/>
        <end position="1119"/>
    </location>
</feature>
<proteinExistence type="predicted"/>
<dbReference type="PANTHER" id="PTHR47447:SF17">
    <property type="entry name" value="OS12G0638900 PROTEIN"/>
    <property type="match status" value="1"/>
</dbReference>
<keyword evidence="2" id="KW-0694">RNA-binding</keyword>
<dbReference type="SUPFAM" id="SSF54928">
    <property type="entry name" value="RNA-binding domain, RBD"/>
    <property type="match status" value="2"/>
</dbReference>
<evidence type="ECO:0000256" key="2">
    <source>
        <dbReference type="PROSITE-ProRule" id="PRU00176"/>
    </source>
</evidence>
<dbReference type="Pfam" id="PF23276">
    <property type="entry name" value="TPR_24"/>
    <property type="match status" value="1"/>
</dbReference>
<dbReference type="Proteomes" id="UP000654075">
    <property type="component" value="Unassembled WGS sequence"/>
</dbReference>
<dbReference type="Pfam" id="PF01535">
    <property type="entry name" value="PPR"/>
    <property type="match status" value="2"/>
</dbReference>
<dbReference type="Pfam" id="PF00849">
    <property type="entry name" value="PseudoU_synth_2"/>
    <property type="match status" value="1"/>
</dbReference>
<feature type="compositionally biased region" description="Low complexity" evidence="4">
    <location>
        <begin position="638"/>
        <end position="662"/>
    </location>
</feature>
<dbReference type="PROSITE" id="PS51375">
    <property type="entry name" value="PPR"/>
    <property type="match status" value="7"/>
</dbReference>
<dbReference type="InterPro" id="IPR057027">
    <property type="entry name" value="TPR_mt"/>
</dbReference>
<evidence type="ECO:0000256" key="1">
    <source>
        <dbReference type="ARBA" id="ARBA00022737"/>
    </source>
</evidence>
<dbReference type="Pfam" id="PF13041">
    <property type="entry name" value="PPR_2"/>
    <property type="match status" value="2"/>
</dbReference>
<dbReference type="InterPro" id="IPR000504">
    <property type="entry name" value="RRM_dom"/>
</dbReference>
<feature type="repeat" description="PPR" evidence="3">
    <location>
        <begin position="462"/>
        <end position="496"/>
    </location>
</feature>
<dbReference type="InterPro" id="IPR020103">
    <property type="entry name" value="PsdUridine_synth_cat_dom_sf"/>
</dbReference>
<dbReference type="Pfam" id="PF00076">
    <property type="entry name" value="RRM_1"/>
    <property type="match status" value="1"/>
</dbReference>
<dbReference type="GO" id="GO:0003723">
    <property type="term" value="F:RNA binding"/>
    <property type="evidence" value="ECO:0007669"/>
    <property type="project" value="UniProtKB-UniRule"/>
</dbReference>
<feature type="domain" description="RRM" evidence="5">
    <location>
        <begin position="285"/>
        <end position="367"/>
    </location>
</feature>
<dbReference type="InterPro" id="IPR035979">
    <property type="entry name" value="RBD_domain_sf"/>
</dbReference>
<dbReference type="NCBIfam" id="TIGR00756">
    <property type="entry name" value="PPR"/>
    <property type="match status" value="2"/>
</dbReference>
<dbReference type="EMBL" id="CAJNNV010003672">
    <property type="protein sequence ID" value="CAE8589391.1"/>
    <property type="molecule type" value="Genomic_DNA"/>
</dbReference>
<dbReference type="InterPro" id="IPR011990">
    <property type="entry name" value="TPR-like_helical_dom_sf"/>
</dbReference>
<evidence type="ECO:0000259" key="5">
    <source>
        <dbReference type="PROSITE" id="PS50102"/>
    </source>
</evidence>
<feature type="repeat" description="PPR" evidence="3">
    <location>
        <begin position="1226"/>
        <end position="1260"/>
    </location>
</feature>
<dbReference type="InterPro" id="IPR002885">
    <property type="entry name" value="PPR_rpt"/>
</dbReference>
<feature type="repeat" description="PPR" evidence="3">
    <location>
        <begin position="1050"/>
        <end position="1084"/>
    </location>
</feature>
<dbReference type="Gene3D" id="3.30.2350.10">
    <property type="entry name" value="Pseudouridine synthase"/>
    <property type="match status" value="1"/>
</dbReference>
<organism evidence="6 7">
    <name type="scientific">Polarella glacialis</name>
    <name type="common">Dinoflagellate</name>
    <dbReference type="NCBI Taxonomy" id="89957"/>
    <lineage>
        <taxon>Eukaryota</taxon>
        <taxon>Sar</taxon>
        <taxon>Alveolata</taxon>
        <taxon>Dinophyceae</taxon>
        <taxon>Suessiales</taxon>
        <taxon>Suessiaceae</taxon>
        <taxon>Polarella</taxon>
    </lineage>
</organism>
<dbReference type="Gene3D" id="1.25.40.10">
    <property type="entry name" value="Tetratricopeptide repeat domain"/>
    <property type="match status" value="6"/>
</dbReference>
<dbReference type="GO" id="GO:0001522">
    <property type="term" value="P:pseudouridine synthesis"/>
    <property type="evidence" value="ECO:0007669"/>
    <property type="project" value="InterPro"/>
</dbReference>
<accession>A0A813DSZ7</accession>
<feature type="region of interest" description="Disordered" evidence="4">
    <location>
        <begin position="110"/>
        <end position="167"/>
    </location>
</feature>
<sequence>MARTKRRAPDAPGLQQKLWKEKQAETLRANAVAESGGLGSVSDVILKGLEAIAGSSASSKKDPESAELSDRFTKLFAEGSGSSLFRSAKPSKSSSLDAFKRAAAVAEAALTPRPKRARTTADGKPGAGAVEATAADAAAGTSSSSAPPRPKKRKQKPTPEENLGREARTLFVGNVPLKWDEKQLRKFLRDCVGDEYAGQLKPIWFRAIPLQGKWNWSDSMRKAGSIQKAYSDDADSKNAYVVLGLPEDVSKVSKLVNNKEADKTHVLRADGVGEAAIMKKFDRKRSVFVGNLPFRCTEAQVRDCMAPAGTVDAVRLVRDKASKECKGFAFVRYADRWSVKEALNMWPKINQREIRVMKALTIDLLVALGKTPTEDDVRGVFSRANRAEWRQRPRSAEAMLNGLARKRLPDVATQVLRVLQKAGVQLNLYHCSAAITACEKGQRWPMALSLLTQMPEIRVMPDVVAFNAAISACHRGSQWQLALDLLRQMPEIRLMPDLVAYSSAISACEKGGQWQLALGLLNQMPDLKIVSDVICFSAAISACEKGGQWQLALDLLTVMPQMRQLAMDLLAEMPEMRISPNEEMCRMKLLPNGIQVGSAASNLRENVDCSAAFQLLDRMLKLWIQEEKLTPAKRTTRGSELLAESSGSLEEEVQQQQQSQQQDAEKIQVLQTGPGIMAIFKPAGVTTEDAVRQLSLQLQANNQKARLSAPEAQQQQSLQIISRLDHPTSGVVPVAVGLAGSPAVHWLEAQFAGRLVGKEYLCLCEGPSLGVVGSQGDISTPLHTVELDNGRQSEGPHLGPGSVSRTEVSPLGRPAWTSYEVLARYSLPDAAYTPQQDPAASADSELMLVLARPKTGRTHQIRVHLASIGRPIVGDMTYGPKGASVLQACPRLFLHCRRITLRDVEGAALTDELAEVLADLRPKEPEEPKRFGLSGSGYLVQWRPPCRIWLECICSGFEEYLNSITVSSHDEKIEQLTNLGICLGELRALLALGRLPLAEEVQQVLGGAVDRWTRNPKPATAVLNGLAKERLPHVAAQVLHCMQSCRVLVDVFHCTAVISACEKTGLWQLAVSLLTSMPDTRVSPNVFSYSAAISACEKCGEWQVALALLSLMPQRQVAPNAITYSAAITACASASHWQLSLSLLGLMLEKDVAADKISFSSTISACEKGSQWQLALGLLTRMPQLSLLPDDFSFNAVISACGGAGQWQLALSLLLAEMPKMEVHPDKVSYNAAISACEKAGQWQLAMGLLLRMPERKLSPTEISYSAAISACEKGFQWQLALSLLSSMPEMRATPNEISFGAAISACEKCSRWKWALRLLSAMPEMELLPPVICFNAAILACVSCNHWQRVFGILAEMLLRLSVQPDQFSCGPVLTECEQRGLLGSEDSVAARLTRTRRHA</sequence>
<feature type="repeat" description="PPR" evidence="3">
    <location>
        <begin position="497"/>
        <end position="531"/>
    </location>
</feature>
<feature type="repeat" description="PPR" evidence="3">
    <location>
        <begin position="1296"/>
        <end position="1330"/>
    </location>
</feature>
<evidence type="ECO:0000313" key="7">
    <source>
        <dbReference type="Proteomes" id="UP000654075"/>
    </source>
</evidence>
<feature type="region of interest" description="Disordered" evidence="4">
    <location>
        <begin position="789"/>
        <end position="809"/>
    </location>
</feature>
<reference evidence="6" key="1">
    <citation type="submission" date="2021-02" db="EMBL/GenBank/DDBJ databases">
        <authorList>
            <person name="Dougan E. K."/>
            <person name="Rhodes N."/>
            <person name="Thang M."/>
            <person name="Chan C."/>
        </authorList>
    </citation>
    <scope>NUCLEOTIDE SEQUENCE</scope>
</reference>